<dbReference type="RefSeq" id="WP_014825076.1">
    <property type="nucleotide sequence ID" value="NC_018066.1"/>
</dbReference>
<keyword evidence="1" id="KW-0614">Plasmid</keyword>
<keyword evidence="2" id="KW-1185">Reference proteome</keyword>
<name>I4DCP0_DESAJ</name>
<reference evidence="2" key="1">
    <citation type="journal article" date="2012" name="J. Bacteriol.">
        <title>Complete genome sequences of Desulfosporosinus orientis DSM765T, Desulfosporosinus youngiae DSM17734T, Desulfosporosinus meridiei DSM13257T, and Desulfosporosinus acidiphilus DSM22704T.</title>
        <authorList>
            <person name="Pester M."/>
            <person name="Brambilla E."/>
            <person name="Alazard D."/>
            <person name="Rattei T."/>
            <person name="Weinmaier T."/>
            <person name="Han J."/>
            <person name="Lucas S."/>
            <person name="Lapidus A."/>
            <person name="Cheng J.F."/>
            <person name="Goodwin L."/>
            <person name="Pitluck S."/>
            <person name="Peters L."/>
            <person name="Ovchinnikova G."/>
            <person name="Teshima H."/>
            <person name="Detter J.C."/>
            <person name="Han C.S."/>
            <person name="Tapia R."/>
            <person name="Land M.L."/>
            <person name="Hauser L."/>
            <person name="Kyrpides N.C."/>
            <person name="Ivanova N.N."/>
            <person name="Pagani I."/>
            <person name="Huntmann M."/>
            <person name="Wei C.L."/>
            <person name="Davenport K.W."/>
            <person name="Daligault H."/>
            <person name="Chain P.S."/>
            <person name="Chen A."/>
            <person name="Mavromatis K."/>
            <person name="Markowitz V."/>
            <person name="Szeto E."/>
            <person name="Mikhailova N."/>
            <person name="Pati A."/>
            <person name="Wagner M."/>
            <person name="Woyke T."/>
            <person name="Ollivier B."/>
            <person name="Klenk H.P."/>
            <person name="Spring S."/>
            <person name="Loy A."/>
        </authorList>
    </citation>
    <scope>NUCLEOTIDE SEQUENCE [LARGE SCALE GENOMIC DNA]</scope>
    <source>
        <strain evidence="2">DSM 22704 / JCM 16185 / SJ4</strain>
    </source>
</reference>
<geneLocation type="plasmid" evidence="1 2">
    <name>pDESACI.01</name>
</geneLocation>
<dbReference type="AlphaFoldDB" id="I4DCP0"/>
<protein>
    <submittedName>
        <fullName evidence="1">Uncharacterized protein</fullName>
    </submittedName>
</protein>
<dbReference type="HOGENOM" id="CLU_2648549_0_0_9"/>
<gene>
    <name evidence="1" type="ordered locus">Desaci_4738</name>
</gene>
<organism evidence="1 2">
    <name type="scientific">Desulfosporosinus acidiphilus (strain DSM 22704 / JCM 16185 / SJ4)</name>
    <dbReference type="NCBI Taxonomy" id="646529"/>
    <lineage>
        <taxon>Bacteria</taxon>
        <taxon>Bacillati</taxon>
        <taxon>Bacillota</taxon>
        <taxon>Clostridia</taxon>
        <taxon>Eubacteriales</taxon>
        <taxon>Desulfitobacteriaceae</taxon>
        <taxon>Desulfosporosinus</taxon>
    </lineage>
</organism>
<evidence type="ECO:0000313" key="1">
    <source>
        <dbReference type="EMBL" id="AFM43564.1"/>
    </source>
</evidence>
<dbReference type="EMBL" id="CP003640">
    <property type="protein sequence ID" value="AFM43564.1"/>
    <property type="molecule type" value="Genomic_DNA"/>
</dbReference>
<dbReference type="KEGG" id="dai:Desaci_4738"/>
<accession>I4DCP0</accession>
<proteinExistence type="predicted"/>
<dbReference type="Proteomes" id="UP000002892">
    <property type="component" value="Plasmid pDESACI.01"/>
</dbReference>
<evidence type="ECO:0000313" key="2">
    <source>
        <dbReference type="Proteomes" id="UP000002892"/>
    </source>
</evidence>
<sequence length="76" mass="8698">MSEMIEKLKKPDVKWKKDNPGTLGFCPYHGIDVYGNKWSMTANLECVGVELTDGRKGSGWTEREAWERANSYSLEK</sequence>